<proteinExistence type="predicted"/>
<accession>A0A4P2QCZ9</accession>
<dbReference type="AlphaFoldDB" id="A0A4P2QCZ9"/>
<evidence type="ECO:0000256" key="1">
    <source>
        <dbReference type="SAM" id="SignalP"/>
    </source>
</evidence>
<protein>
    <recommendedName>
        <fullName evidence="4">Secreted protein</fullName>
    </recommendedName>
</protein>
<feature type="chain" id="PRO_5020708913" description="Secreted protein" evidence="1">
    <location>
        <begin position="28"/>
        <end position="187"/>
    </location>
</feature>
<keyword evidence="1" id="KW-0732">Signal</keyword>
<gene>
    <name evidence="2" type="ORF">SOCEGT47_077990</name>
</gene>
<reference evidence="2 3" key="1">
    <citation type="submission" date="2015-09" db="EMBL/GenBank/DDBJ databases">
        <title>Sorangium comparison.</title>
        <authorList>
            <person name="Zaburannyi N."/>
            <person name="Bunk B."/>
            <person name="Overmann J."/>
            <person name="Mueller R."/>
        </authorList>
    </citation>
    <scope>NUCLEOTIDE SEQUENCE [LARGE SCALE GENOMIC DNA]</scope>
    <source>
        <strain evidence="2 3">So ceGT47</strain>
    </source>
</reference>
<evidence type="ECO:0000313" key="2">
    <source>
        <dbReference type="EMBL" id="AUX27216.1"/>
    </source>
</evidence>
<feature type="signal peptide" evidence="1">
    <location>
        <begin position="1"/>
        <end position="27"/>
    </location>
</feature>
<name>A0A4P2QCZ9_SORCE</name>
<dbReference type="Proteomes" id="UP000295781">
    <property type="component" value="Chromosome"/>
</dbReference>
<evidence type="ECO:0000313" key="3">
    <source>
        <dbReference type="Proteomes" id="UP000295781"/>
    </source>
</evidence>
<sequence length="187" mass="19825">MWCRKRHVNHLMIAIAAMSLVPTGARAEDGAPPRWQIDVKAAYVVLGARAARSTGGIMPSITALHRWPVREAVDIGIGADVGLFGFGGDAHWLGVLGGPMAAGRVSPFRVPLTFELAARLDVGRLPVCNARGLCSRYLGFFPSVETGAAYQSTQNAAVVVTCGVRFIQTLAWSGVSVEPAVAGRLSW</sequence>
<organism evidence="2 3">
    <name type="scientific">Sorangium cellulosum</name>
    <name type="common">Polyangium cellulosum</name>
    <dbReference type="NCBI Taxonomy" id="56"/>
    <lineage>
        <taxon>Bacteria</taxon>
        <taxon>Pseudomonadati</taxon>
        <taxon>Myxococcota</taxon>
        <taxon>Polyangia</taxon>
        <taxon>Polyangiales</taxon>
        <taxon>Polyangiaceae</taxon>
        <taxon>Sorangium</taxon>
    </lineage>
</organism>
<dbReference type="EMBL" id="CP012670">
    <property type="protein sequence ID" value="AUX27216.1"/>
    <property type="molecule type" value="Genomic_DNA"/>
</dbReference>
<evidence type="ECO:0008006" key="4">
    <source>
        <dbReference type="Google" id="ProtNLM"/>
    </source>
</evidence>